<sequence length="100" mass="11214">MIKALRLVNEFNYYTKHQTPGAASTAPPTLHHEQAKKKRKRVSRKAGRDSDSDSDYVEQSQGRAQDSEDELPDRIYQSDGEELASDVRKGLVSTNTPGRP</sequence>
<keyword evidence="3" id="KW-1185">Reference proteome</keyword>
<evidence type="ECO:0000313" key="3">
    <source>
        <dbReference type="Proteomes" id="UP000284842"/>
    </source>
</evidence>
<accession>A0A409YYF8</accession>
<reference evidence="2 3" key="1">
    <citation type="journal article" date="2018" name="Evol. Lett.">
        <title>Horizontal gene cluster transfer increased hallucinogenic mushroom diversity.</title>
        <authorList>
            <person name="Reynolds H.T."/>
            <person name="Vijayakumar V."/>
            <person name="Gluck-Thaler E."/>
            <person name="Korotkin H.B."/>
            <person name="Matheny P.B."/>
            <person name="Slot J.C."/>
        </authorList>
    </citation>
    <scope>NUCLEOTIDE SEQUENCE [LARGE SCALE GENOMIC DNA]</scope>
    <source>
        <strain evidence="2 3">2629</strain>
    </source>
</reference>
<comment type="caution">
    <text evidence="2">The sequence shown here is derived from an EMBL/GenBank/DDBJ whole genome shotgun (WGS) entry which is preliminary data.</text>
</comment>
<feature type="region of interest" description="Disordered" evidence="1">
    <location>
        <begin position="17"/>
        <end position="100"/>
    </location>
</feature>
<protein>
    <submittedName>
        <fullName evidence="2">Uncharacterized protein</fullName>
    </submittedName>
</protein>
<gene>
    <name evidence="2" type="ORF">CVT24_002601</name>
</gene>
<dbReference type="InParanoid" id="A0A409YYF8"/>
<evidence type="ECO:0000256" key="1">
    <source>
        <dbReference type="SAM" id="MobiDB-lite"/>
    </source>
</evidence>
<proteinExistence type="predicted"/>
<evidence type="ECO:0000313" key="2">
    <source>
        <dbReference type="EMBL" id="PPR07963.1"/>
    </source>
</evidence>
<dbReference type="Proteomes" id="UP000284842">
    <property type="component" value="Unassembled WGS sequence"/>
</dbReference>
<organism evidence="2 3">
    <name type="scientific">Panaeolus cyanescens</name>
    <dbReference type="NCBI Taxonomy" id="181874"/>
    <lineage>
        <taxon>Eukaryota</taxon>
        <taxon>Fungi</taxon>
        <taxon>Dikarya</taxon>
        <taxon>Basidiomycota</taxon>
        <taxon>Agaricomycotina</taxon>
        <taxon>Agaricomycetes</taxon>
        <taxon>Agaricomycetidae</taxon>
        <taxon>Agaricales</taxon>
        <taxon>Agaricineae</taxon>
        <taxon>Galeropsidaceae</taxon>
        <taxon>Panaeolus</taxon>
    </lineage>
</organism>
<feature type="compositionally biased region" description="Basic residues" evidence="1">
    <location>
        <begin position="34"/>
        <end position="45"/>
    </location>
</feature>
<dbReference type="EMBL" id="NHTK01000227">
    <property type="protein sequence ID" value="PPR07963.1"/>
    <property type="molecule type" value="Genomic_DNA"/>
</dbReference>
<dbReference type="AlphaFoldDB" id="A0A409YYF8"/>
<name>A0A409YYF8_9AGAR</name>